<accession>A0A9X2JGZ9</accession>
<dbReference type="PANTHER" id="PTHR43289">
    <property type="entry name" value="MITOGEN-ACTIVATED PROTEIN KINASE KINASE KINASE 20-RELATED"/>
    <property type="match status" value="1"/>
</dbReference>
<keyword evidence="2" id="KW-0547">Nucleotide-binding</keyword>
<evidence type="ECO:0000256" key="4">
    <source>
        <dbReference type="ARBA" id="ARBA00022840"/>
    </source>
</evidence>
<reference evidence="6" key="1">
    <citation type="submission" date="2022-06" db="EMBL/GenBank/DDBJ databases">
        <title>Aeoliella straminimaris, a novel planctomycete from sediments.</title>
        <authorList>
            <person name="Vitorino I.R."/>
            <person name="Lage O.M."/>
        </authorList>
    </citation>
    <scope>NUCLEOTIDE SEQUENCE</scope>
    <source>
        <strain evidence="6">ICT_H6.2</strain>
    </source>
</reference>
<keyword evidence="1" id="KW-0808">Transferase</keyword>
<dbReference type="PROSITE" id="PS50011">
    <property type="entry name" value="PROTEIN_KINASE_DOM"/>
    <property type="match status" value="1"/>
</dbReference>
<protein>
    <recommendedName>
        <fullName evidence="5">Protein kinase domain-containing protein</fullName>
    </recommendedName>
</protein>
<keyword evidence="7" id="KW-1185">Reference proteome</keyword>
<organism evidence="6 7">
    <name type="scientific">Aeoliella straminimaris</name>
    <dbReference type="NCBI Taxonomy" id="2954799"/>
    <lineage>
        <taxon>Bacteria</taxon>
        <taxon>Pseudomonadati</taxon>
        <taxon>Planctomycetota</taxon>
        <taxon>Planctomycetia</taxon>
        <taxon>Pirellulales</taxon>
        <taxon>Lacipirellulaceae</taxon>
        <taxon>Aeoliella</taxon>
    </lineage>
</organism>
<evidence type="ECO:0000256" key="3">
    <source>
        <dbReference type="ARBA" id="ARBA00022777"/>
    </source>
</evidence>
<dbReference type="GO" id="GO:0005524">
    <property type="term" value="F:ATP binding"/>
    <property type="evidence" value="ECO:0007669"/>
    <property type="project" value="UniProtKB-KW"/>
</dbReference>
<keyword evidence="3" id="KW-0418">Kinase</keyword>
<dbReference type="InterPro" id="IPR000719">
    <property type="entry name" value="Prot_kinase_dom"/>
</dbReference>
<dbReference type="PANTHER" id="PTHR43289:SF6">
    <property type="entry name" value="SERINE_THREONINE-PROTEIN KINASE NEKL-3"/>
    <property type="match status" value="1"/>
</dbReference>
<keyword evidence="4" id="KW-0067">ATP-binding</keyword>
<evidence type="ECO:0000256" key="1">
    <source>
        <dbReference type="ARBA" id="ARBA00022679"/>
    </source>
</evidence>
<gene>
    <name evidence="6" type="ORF">NG895_15320</name>
</gene>
<dbReference type="Proteomes" id="UP001155241">
    <property type="component" value="Unassembled WGS sequence"/>
</dbReference>
<dbReference type="GO" id="GO:0004674">
    <property type="term" value="F:protein serine/threonine kinase activity"/>
    <property type="evidence" value="ECO:0007669"/>
    <property type="project" value="TreeGrafter"/>
</dbReference>
<sequence>MTREIARQLSELHSLDQLFGTVRPEVVMLLDDGEPRLKRNASGDPDEEVDYLAPERALAVKKPDPRSDLYSLGCTFYYLLTGRIPFPEGSIGERLLKHQTESPPDLAELCPGMPAELQQLCSQLLAKRRDQRPQSARAVAKVLEQWLETSAAGEKVVQTA</sequence>
<dbReference type="InterPro" id="IPR011009">
    <property type="entry name" value="Kinase-like_dom_sf"/>
</dbReference>
<feature type="domain" description="Protein kinase" evidence="5">
    <location>
        <begin position="1"/>
        <end position="147"/>
    </location>
</feature>
<evidence type="ECO:0000313" key="6">
    <source>
        <dbReference type="EMBL" id="MCO6045281.1"/>
    </source>
</evidence>
<dbReference type="Pfam" id="PF00069">
    <property type="entry name" value="Pkinase"/>
    <property type="match status" value="1"/>
</dbReference>
<evidence type="ECO:0000259" key="5">
    <source>
        <dbReference type="PROSITE" id="PS50011"/>
    </source>
</evidence>
<dbReference type="Gene3D" id="1.10.510.10">
    <property type="entry name" value="Transferase(Phosphotransferase) domain 1"/>
    <property type="match status" value="1"/>
</dbReference>
<dbReference type="AlphaFoldDB" id="A0A9X2JGZ9"/>
<name>A0A9X2JGZ9_9BACT</name>
<evidence type="ECO:0000256" key="2">
    <source>
        <dbReference type="ARBA" id="ARBA00022741"/>
    </source>
</evidence>
<dbReference type="EMBL" id="JAMXLR010000054">
    <property type="protein sequence ID" value="MCO6045281.1"/>
    <property type="molecule type" value="Genomic_DNA"/>
</dbReference>
<dbReference type="SUPFAM" id="SSF56112">
    <property type="entry name" value="Protein kinase-like (PK-like)"/>
    <property type="match status" value="1"/>
</dbReference>
<evidence type="ECO:0000313" key="7">
    <source>
        <dbReference type="Proteomes" id="UP001155241"/>
    </source>
</evidence>
<proteinExistence type="predicted"/>
<comment type="caution">
    <text evidence="6">The sequence shown here is derived from an EMBL/GenBank/DDBJ whole genome shotgun (WGS) entry which is preliminary data.</text>
</comment>